<sequence>MRIFGPKSILTGACLLLHIKAPLVVRAEPAEISIPELDAFIQANAASIVHFQDTMRDVSLLWDVNRTIGKKPNIPLTLDTLRGDLENKVNELNSIAEDDPLAAPQTLKALGFANHTIPEKNSFDWDDEPVNRVLYPIFLMLQESLSVRRTFRGFLDWADSHIGLTHWPNLVAGQEKESAWVAPKLFGGSIYKYRGLFIYDKGKRANNSRQLNIYFLVFDTGVHYMQNLLTKTFRVGPKFGIAVEIKELMEDIIKIAAGFREGVRRAREAYVAIPPLPGSVEDENIKDDIDENVGVSQVPKTLQKKILVVPEYIESGPETMTEILNIPEFQFEASGTDFDLLNTPACSFEEEMAAARDPQGQHRCTQFQEYGENLRNCPSLVQDLLVHPPVHIKPVNILTEDIDYFALQTARKPLEKFAHATDYAERLYRKIYPYKPNDKDTHPSEIVDGVRNVDITFEYLLRGFYSRLFRAGKLVRQIQENREPPDEGAGQADAHTYGFRDNTQAVQLLPGLEALYERIAAEKNRVPGIHRWIRTDLTNGDLKDWESDLIAVAWSVIGVRIDFDPDFIVYDPPQQELWKACLDETEWRLKGIKASIDQMRVIFAKNPPRLAKTTSFDFNFDFEIHLKRLSDWYEGWHNAVSMLYESYSEIPRYSPRSDDLDKQFKKESFSTYPMEPEFEVSETEVICPDETGVRPVPQVFGPCVLAVVSR</sequence>
<name>A0A7C8VWK4_ORBOL</name>
<accession>A0A7C8VWK4</accession>
<evidence type="ECO:0000313" key="3">
    <source>
        <dbReference type="Proteomes" id="UP000474640"/>
    </source>
</evidence>
<organism evidence="2 3">
    <name type="scientific">Orbilia oligospora</name>
    <name type="common">Nematode-trapping fungus</name>
    <name type="synonym">Arthrobotrys oligospora</name>
    <dbReference type="NCBI Taxonomy" id="2813651"/>
    <lineage>
        <taxon>Eukaryota</taxon>
        <taxon>Fungi</taxon>
        <taxon>Dikarya</taxon>
        <taxon>Ascomycota</taxon>
        <taxon>Pezizomycotina</taxon>
        <taxon>Orbiliomycetes</taxon>
        <taxon>Orbiliales</taxon>
        <taxon>Orbiliaceae</taxon>
        <taxon>Orbilia</taxon>
    </lineage>
</organism>
<gene>
    <name evidence="2" type="ORF">TWF970_003288</name>
</gene>
<feature type="signal peptide" evidence="1">
    <location>
        <begin position="1"/>
        <end position="27"/>
    </location>
</feature>
<keyword evidence="1" id="KW-0732">Signal</keyword>
<protein>
    <submittedName>
        <fullName evidence="2">Uncharacterized protein</fullName>
    </submittedName>
</protein>
<dbReference type="OrthoDB" id="5324471at2759"/>
<dbReference type="Proteomes" id="UP000474640">
    <property type="component" value="Unassembled WGS sequence"/>
</dbReference>
<dbReference type="EMBL" id="JAABOJ010000002">
    <property type="protein sequence ID" value="KAF3289512.1"/>
    <property type="molecule type" value="Genomic_DNA"/>
</dbReference>
<evidence type="ECO:0000256" key="1">
    <source>
        <dbReference type="SAM" id="SignalP"/>
    </source>
</evidence>
<proteinExistence type="predicted"/>
<dbReference type="AlphaFoldDB" id="A0A7C8VWK4"/>
<reference evidence="2 3" key="1">
    <citation type="submission" date="2020-01" db="EMBL/GenBank/DDBJ databases">
        <authorList>
            <person name="Palmer J.M."/>
        </authorList>
    </citation>
    <scope>NUCLEOTIDE SEQUENCE [LARGE SCALE GENOMIC DNA]</scope>
    <source>
        <strain evidence="2 3">TWF970</strain>
    </source>
</reference>
<evidence type="ECO:0000313" key="2">
    <source>
        <dbReference type="EMBL" id="KAF3289512.1"/>
    </source>
</evidence>
<comment type="caution">
    <text evidence="2">The sequence shown here is derived from an EMBL/GenBank/DDBJ whole genome shotgun (WGS) entry which is preliminary data.</text>
</comment>
<feature type="chain" id="PRO_5028946122" evidence="1">
    <location>
        <begin position="28"/>
        <end position="710"/>
    </location>
</feature>